<dbReference type="AlphaFoldDB" id="A0A972FQ57"/>
<comment type="caution">
    <text evidence="2">The sequence shown here is derived from an EMBL/GenBank/DDBJ whole genome shotgun (WGS) entry which is preliminary data.</text>
</comment>
<gene>
    <name evidence="2" type="primary">tssA</name>
    <name evidence="2" type="ORF">HC757_02765</name>
</gene>
<dbReference type="RefSeq" id="WP_169562761.1">
    <property type="nucleotide sequence ID" value="NZ_JAAXYH010000001.1"/>
</dbReference>
<feature type="domain" description="ImpA N-terminal" evidence="1">
    <location>
        <begin position="14"/>
        <end position="142"/>
    </location>
</feature>
<dbReference type="PANTHER" id="PTHR37951:SF1">
    <property type="entry name" value="TYPE VI SECRETION SYSTEM COMPONENT TSSA1"/>
    <property type="match status" value="1"/>
</dbReference>
<dbReference type="Proteomes" id="UP000737113">
    <property type="component" value="Unassembled WGS sequence"/>
</dbReference>
<sequence length="367" mass="40585">MDYGNIIDFDSLVTPVSESTPAGVDPRADVSPSSQYYRLKDIRSQARANERTLLVEEDDFQSLVGDWRPLVDEIPQALCHEVKDLEFSAWLIEALCRVHGFLGLAIGFKTTHLLIEHFWADLFPSPDEDDIDFRVAPLVGLNGYDGDGALITPIMSIPITENTASGCFATWQYVRALELSRENEDKQKKKTDNGVVNLEQIKRAISESSAEFYRTLVIELKSAIAEFEMLSNQMDSAMGGVPQPTSSISKALQQCLDAVNYLAADKLATVAAVDIISAESDAEAMAAEGDAVNPVAKQLQTRQQVIQSLQQAADFFRKTEPHSPMSYSLEQVIRWSGLSLPELLQELIDDGNSRSGYFKLTGISENK</sequence>
<protein>
    <submittedName>
        <fullName evidence="2">Type VI secretion system protein TssA</fullName>
    </submittedName>
</protein>
<dbReference type="EMBL" id="JAAXYH010000001">
    <property type="protein sequence ID" value="NMH64098.1"/>
    <property type="molecule type" value="Genomic_DNA"/>
</dbReference>
<dbReference type="NCBIfam" id="TIGR03363">
    <property type="entry name" value="VI_chp_8"/>
    <property type="match status" value="1"/>
</dbReference>
<organism evidence="2 3">
    <name type="scientific">Shewanella salipaludis</name>
    <dbReference type="NCBI Taxonomy" id="2723052"/>
    <lineage>
        <taxon>Bacteria</taxon>
        <taxon>Pseudomonadati</taxon>
        <taxon>Pseudomonadota</taxon>
        <taxon>Gammaproteobacteria</taxon>
        <taxon>Alteromonadales</taxon>
        <taxon>Shewanellaceae</taxon>
        <taxon>Shewanella</taxon>
    </lineage>
</organism>
<dbReference type="InterPro" id="IPR010657">
    <property type="entry name" value="ImpA_N"/>
</dbReference>
<evidence type="ECO:0000313" key="2">
    <source>
        <dbReference type="EMBL" id="NMH64098.1"/>
    </source>
</evidence>
<reference evidence="2" key="1">
    <citation type="submission" date="2020-04" db="EMBL/GenBank/DDBJ databases">
        <title>Description of Shewanella salipaludis sp. nov., isolated from a salt marsh.</title>
        <authorList>
            <person name="Park S."/>
            <person name="Yoon J.-H."/>
        </authorList>
    </citation>
    <scope>NUCLEOTIDE SEQUENCE</scope>
    <source>
        <strain evidence="2">SHSM-M6</strain>
    </source>
</reference>
<proteinExistence type="predicted"/>
<accession>A0A972FQ57</accession>
<dbReference type="InterPro" id="IPR017740">
    <property type="entry name" value="TssA-like"/>
</dbReference>
<evidence type="ECO:0000259" key="1">
    <source>
        <dbReference type="Pfam" id="PF06812"/>
    </source>
</evidence>
<name>A0A972FQ57_9GAMM</name>
<keyword evidence="3" id="KW-1185">Reference proteome</keyword>
<dbReference type="PANTHER" id="PTHR37951">
    <property type="entry name" value="CYTOPLASMIC PROTEIN-RELATED"/>
    <property type="match status" value="1"/>
</dbReference>
<evidence type="ECO:0000313" key="3">
    <source>
        <dbReference type="Proteomes" id="UP000737113"/>
    </source>
</evidence>
<dbReference type="Pfam" id="PF06812">
    <property type="entry name" value="ImpA_N"/>
    <property type="match status" value="1"/>
</dbReference>